<proteinExistence type="predicted"/>
<reference evidence="1" key="1">
    <citation type="submission" date="2014-11" db="EMBL/GenBank/DDBJ databases">
        <authorList>
            <person name="Amaro Gonzalez C."/>
        </authorList>
    </citation>
    <scope>NUCLEOTIDE SEQUENCE</scope>
</reference>
<name>A0A0E9XDR9_ANGAN</name>
<accession>A0A0E9XDR9</accession>
<dbReference type="AlphaFoldDB" id="A0A0E9XDR9"/>
<evidence type="ECO:0000313" key="1">
    <source>
        <dbReference type="EMBL" id="JAH99985.1"/>
    </source>
</evidence>
<sequence>MVWNLNLKHHRGAVESF</sequence>
<protein>
    <submittedName>
        <fullName evidence="1">Uncharacterized protein</fullName>
    </submittedName>
</protein>
<dbReference type="EMBL" id="GBXM01008592">
    <property type="protein sequence ID" value="JAH99985.1"/>
    <property type="molecule type" value="Transcribed_RNA"/>
</dbReference>
<organism evidence="1">
    <name type="scientific">Anguilla anguilla</name>
    <name type="common">European freshwater eel</name>
    <name type="synonym">Muraena anguilla</name>
    <dbReference type="NCBI Taxonomy" id="7936"/>
    <lineage>
        <taxon>Eukaryota</taxon>
        <taxon>Metazoa</taxon>
        <taxon>Chordata</taxon>
        <taxon>Craniata</taxon>
        <taxon>Vertebrata</taxon>
        <taxon>Euteleostomi</taxon>
        <taxon>Actinopterygii</taxon>
        <taxon>Neopterygii</taxon>
        <taxon>Teleostei</taxon>
        <taxon>Anguilliformes</taxon>
        <taxon>Anguillidae</taxon>
        <taxon>Anguilla</taxon>
    </lineage>
</organism>
<reference evidence="1" key="2">
    <citation type="journal article" date="2015" name="Fish Shellfish Immunol.">
        <title>Early steps in the European eel (Anguilla anguilla)-Vibrio vulnificus interaction in the gills: Role of the RtxA13 toxin.</title>
        <authorList>
            <person name="Callol A."/>
            <person name="Pajuelo D."/>
            <person name="Ebbesson L."/>
            <person name="Teles M."/>
            <person name="MacKenzie S."/>
            <person name="Amaro C."/>
        </authorList>
    </citation>
    <scope>NUCLEOTIDE SEQUENCE</scope>
</reference>